<dbReference type="PANTHER" id="PTHR14614">
    <property type="entry name" value="HEPATOCELLULAR CARCINOMA-ASSOCIATED ANTIGEN"/>
    <property type="match status" value="1"/>
</dbReference>
<proteinExistence type="predicted"/>
<dbReference type="PANTHER" id="PTHR14614:SF130">
    <property type="entry name" value="PROTEIN-LYSINE N-METHYLTRANSFERASE EEF2KMT"/>
    <property type="match status" value="1"/>
</dbReference>
<dbReference type="Gene3D" id="3.40.50.150">
    <property type="entry name" value="Vaccinia Virus protein VP39"/>
    <property type="match status" value="1"/>
</dbReference>
<evidence type="ECO:0000313" key="1">
    <source>
        <dbReference type="EMBL" id="KAJ8753363.1"/>
    </source>
</evidence>
<sequence>MAAPELSPHAPPGLYLVSAFLAMEPTHSILSLARVCGGGSVTERVQKFIWGNCFCKTDGNDYAPYSKNFLKKLICEIESSHVSVMDELYELYGYYMTSLKDYSVTKENSRVYKSISFIFPDGSFELPSCPKSSKLVVPLYCSLNMLEGDTGCSLWPSSLYLSEFMLSFPDIFLNKSCFEIGSGVGLVGICLSYVKVFEVTLSDGDLSTLANMKLNLELYQRQTGIERSSEALNKVNCIHLPWESAAESELLKFTPDIILGADIIYDPLCLPHLVRVLAILLNQTKTDKSTLKDTQKDSSAESICGDQENVLNKNKNGHGHRDGYGLVGGYQDTSFNPELKKGRVAYISSVIRNIDTFNYFLKLTEEANLAVSDVTEALRPFELLPYMESYNRSSIRLFTVTRK</sequence>
<dbReference type="EMBL" id="JAIWQS010000010">
    <property type="protein sequence ID" value="KAJ8753363.1"/>
    <property type="molecule type" value="Genomic_DNA"/>
</dbReference>
<gene>
    <name evidence="1" type="ORF">K2173_019762</name>
</gene>
<dbReference type="InterPro" id="IPR029063">
    <property type="entry name" value="SAM-dependent_MTases_sf"/>
</dbReference>
<keyword evidence="2" id="KW-1185">Reference proteome</keyword>
<comment type="caution">
    <text evidence="1">The sequence shown here is derived from an EMBL/GenBank/DDBJ whole genome shotgun (WGS) entry which is preliminary data.</text>
</comment>
<reference evidence="1 2" key="1">
    <citation type="submission" date="2021-09" db="EMBL/GenBank/DDBJ databases">
        <title>Genomic insights and catalytic innovation underlie evolution of tropane alkaloids biosynthesis.</title>
        <authorList>
            <person name="Wang Y.-J."/>
            <person name="Tian T."/>
            <person name="Huang J.-P."/>
            <person name="Huang S.-X."/>
        </authorList>
    </citation>
    <scope>NUCLEOTIDE SEQUENCE [LARGE SCALE GENOMIC DNA]</scope>
    <source>
        <strain evidence="1">KIB-2018</strain>
        <tissue evidence="1">Leaf</tissue>
    </source>
</reference>
<dbReference type="InterPro" id="IPR019410">
    <property type="entry name" value="Methyltransf_16"/>
</dbReference>
<dbReference type="AlphaFoldDB" id="A0AAV8SN54"/>
<name>A0AAV8SN54_9ROSI</name>
<protein>
    <recommendedName>
        <fullName evidence="3">FAM86 N-terminal domain-containing protein</fullName>
    </recommendedName>
</protein>
<dbReference type="Pfam" id="PF10294">
    <property type="entry name" value="Methyltransf_16"/>
    <property type="match status" value="1"/>
</dbReference>
<evidence type="ECO:0008006" key="3">
    <source>
        <dbReference type="Google" id="ProtNLM"/>
    </source>
</evidence>
<dbReference type="SUPFAM" id="SSF53335">
    <property type="entry name" value="S-adenosyl-L-methionine-dependent methyltransferases"/>
    <property type="match status" value="1"/>
</dbReference>
<accession>A0AAV8SN54</accession>
<evidence type="ECO:0000313" key="2">
    <source>
        <dbReference type="Proteomes" id="UP001159364"/>
    </source>
</evidence>
<dbReference type="Proteomes" id="UP001159364">
    <property type="component" value="Linkage Group LG10"/>
</dbReference>
<organism evidence="1 2">
    <name type="scientific">Erythroxylum novogranatense</name>
    <dbReference type="NCBI Taxonomy" id="1862640"/>
    <lineage>
        <taxon>Eukaryota</taxon>
        <taxon>Viridiplantae</taxon>
        <taxon>Streptophyta</taxon>
        <taxon>Embryophyta</taxon>
        <taxon>Tracheophyta</taxon>
        <taxon>Spermatophyta</taxon>
        <taxon>Magnoliopsida</taxon>
        <taxon>eudicotyledons</taxon>
        <taxon>Gunneridae</taxon>
        <taxon>Pentapetalae</taxon>
        <taxon>rosids</taxon>
        <taxon>fabids</taxon>
        <taxon>Malpighiales</taxon>
        <taxon>Erythroxylaceae</taxon>
        <taxon>Erythroxylum</taxon>
    </lineage>
</organism>